<dbReference type="InterPro" id="IPR050410">
    <property type="entry name" value="CCR4/nocturin_mRNA_transcr"/>
</dbReference>
<organism evidence="2 3">
    <name type="scientific">Stentor coeruleus</name>
    <dbReference type="NCBI Taxonomy" id="5963"/>
    <lineage>
        <taxon>Eukaryota</taxon>
        <taxon>Sar</taxon>
        <taxon>Alveolata</taxon>
        <taxon>Ciliophora</taxon>
        <taxon>Postciliodesmatophora</taxon>
        <taxon>Heterotrichea</taxon>
        <taxon>Heterotrichida</taxon>
        <taxon>Stentoridae</taxon>
        <taxon>Stentor</taxon>
    </lineage>
</organism>
<dbReference type="Proteomes" id="UP000187209">
    <property type="component" value="Unassembled WGS sequence"/>
</dbReference>
<keyword evidence="3" id="KW-1185">Reference proteome</keyword>
<dbReference type="GO" id="GO:0000175">
    <property type="term" value="F:3'-5'-RNA exonuclease activity"/>
    <property type="evidence" value="ECO:0007669"/>
    <property type="project" value="TreeGrafter"/>
</dbReference>
<dbReference type="PANTHER" id="PTHR12121">
    <property type="entry name" value="CARBON CATABOLITE REPRESSOR PROTEIN 4"/>
    <property type="match status" value="1"/>
</dbReference>
<gene>
    <name evidence="2" type="ORF">SteCoe_2683</name>
</gene>
<dbReference type="Pfam" id="PF03372">
    <property type="entry name" value="Exo_endo_phos"/>
    <property type="match status" value="1"/>
</dbReference>
<dbReference type="AlphaFoldDB" id="A0A1R2CYW8"/>
<evidence type="ECO:0000313" key="3">
    <source>
        <dbReference type="Proteomes" id="UP000187209"/>
    </source>
</evidence>
<protein>
    <recommendedName>
        <fullName evidence="1">Endonuclease/exonuclease/phosphatase domain-containing protein</fullName>
    </recommendedName>
</protein>
<accession>A0A1R2CYW8</accession>
<reference evidence="2 3" key="1">
    <citation type="submission" date="2016-11" db="EMBL/GenBank/DDBJ databases">
        <title>The macronuclear genome of Stentor coeruleus: a giant cell with tiny introns.</title>
        <authorList>
            <person name="Slabodnick M."/>
            <person name="Ruby J.G."/>
            <person name="Reiff S.B."/>
            <person name="Swart E.C."/>
            <person name="Gosai S."/>
            <person name="Prabakaran S."/>
            <person name="Witkowska E."/>
            <person name="Larue G.E."/>
            <person name="Fisher S."/>
            <person name="Freeman R.M."/>
            <person name="Gunawardena J."/>
            <person name="Chu W."/>
            <person name="Stover N.A."/>
            <person name="Gregory B.D."/>
            <person name="Nowacki M."/>
            <person name="Derisi J."/>
            <person name="Roy S.W."/>
            <person name="Marshall W.F."/>
            <person name="Sood P."/>
        </authorList>
    </citation>
    <scope>NUCLEOTIDE SEQUENCE [LARGE SCALE GENOMIC DNA]</scope>
    <source>
        <strain evidence="2">WM001</strain>
    </source>
</reference>
<dbReference type="InterPro" id="IPR005135">
    <property type="entry name" value="Endo/exonuclease/phosphatase"/>
</dbReference>
<dbReference type="Gene3D" id="3.60.10.10">
    <property type="entry name" value="Endonuclease/exonuclease/phosphatase"/>
    <property type="match status" value="1"/>
</dbReference>
<dbReference type="EMBL" id="MPUH01000030">
    <property type="protein sequence ID" value="OMJ94199.1"/>
    <property type="molecule type" value="Genomic_DNA"/>
</dbReference>
<evidence type="ECO:0000259" key="1">
    <source>
        <dbReference type="Pfam" id="PF03372"/>
    </source>
</evidence>
<dbReference type="OrthoDB" id="311669at2759"/>
<dbReference type="PANTHER" id="PTHR12121:SF36">
    <property type="entry name" value="ENDONUCLEASE_EXONUCLEASE_PHOSPHATASE DOMAIN-CONTAINING PROTEIN"/>
    <property type="match status" value="1"/>
</dbReference>
<proteinExistence type="predicted"/>
<dbReference type="InterPro" id="IPR036691">
    <property type="entry name" value="Endo/exonu/phosph_ase_sf"/>
</dbReference>
<dbReference type="SUPFAM" id="SSF56219">
    <property type="entry name" value="DNase I-like"/>
    <property type="match status" value="1"/>
</dbReference>
<sequence length="267" mass="31564">MIQLFYRSLSDIQSKKKILSVLQWNTLSDKLSNRFPAVNPDLLKWEHRRQKIIQKLKNFSSDILCLQEIDHYHDFFKLELENLGFYGIYQQRGKMYHDGCCIFYKNNIKNLERYKINFPEHQNAIGVLLDFNNILFYVFSIHLNPNINNDHIRKHQIETLINYISILKPYPVLICGDFNNDPSSIAYKTIYNNSIGLKSIFLNNEPEFTTIKFNKTLHKKTVDYIWIRDFKVISSELFPNKNTISETGLPNEDFPSDHLALYAMISI</sequence>
<comment type="caution">
    <text evidence="2">The sequence shown here is derived from an EMBL/GenBank/DDBJ whole genome shotgun (WGS) entry which is preliminary data.</text>
</comment>
<name>A0A1R2CYW8_9CILI</name>
<feature type="domain" description="Endonuclease/exonuclease/phosphatase" evidence="1">
    <location>
        <begin position="22"/>
        <end position="258"/>
    </location>
</feature>
<evidence type="ECO:0000313" key="2">
    <source>
        <dbReference type="EMBL" id="OMJ94199.1"/>
    </source>
</evidence>